<feature type="transmembrane region" description="Helical" evidence="1">
    <location>
        <begin position="39"/>
        <end position="58"/>
    </location>
</feature>
<accession>A0A6J7CSN1</accession>
<evidence type="ECO:0000256" key="1">
    <source>
        <dbReference type="SAM" id="Phobius"/>
    </source>
</evidence>
<feature type="transmembrane region" description="Helical" evidence="1">
    <location>
        <begin position="70"/>
        <end position="93"/>
    </location>
</feature>
<keyword evidence="1" id="KW-0812">Transmembrane</keyword>
<dbReference type="EMBL" id="CAFBLP010000002">
    <property type="protein sequence ID" value="CAB4859159.1"/>
    <property type="molecule type" value="Genomic_DNA"/>
</dbReference>
<gene>
    <name evidence="2" type="ORF">UFOPK3376_00158</name>
</gene>
<protein>
    <submittedName>
        <fullName evidence="2">Unannotated protein</fullName>
    </submittedName>
</protein>
<keyword evidence="1" id="KW-0472">Membrane</keyword>
<name>A0A6J7CSN1_9ZZZZ</name>
<sequence>MTQDQSNADNRIEQFKNDIAEMQVKTSGKPTVEKANSSFGIVLMVASVVIAIGSYIQAGQADNALDQNELIVLGIACICMAIVGATLWIRTALVRFWRFWMLRSLYEGQAHLDEVVKAIRDRG</sequence>
<evidence type="ECO:0000313" key="2">
    <source>
        <dbReference type="EMBL" id="CAB4859159.1"/>
    </source>
</evidence>
<organism evidence="2">
    <name type="scientific">freshwater metagenome</name>
    <dbReference type="NCBI Taxonomy" id="449393"/>
    <lineage>
        <taxon>unclassified sequences</taxon>
        <taxon>metagenomes</taxon>
        <taxon>ecological metagenomes</taxon>
    </lineage>
</organism>
<dbReference type="AlphaFoldDB" id="A0A6J7CSN1"/>
<proteinExistence type="predicted"/>
<reference evidence="2" key="1">
    <citation type="submission" date="2020-05" db="EMBL/GenBank/DDBJ databases">
        <authorList>
            <person name="Chiriac C."/>
            <person name="Salcher M."/>
            <person name="Ghai R."/>
            <person name="Kavagutti S V."/>
        </authorList>
    </citation>
    <scope>NUCLEOTIDE SEQUENCE</scope>
</reference>
<keyword evidence="1" id="KW-1133">Transmembrane helix</keyword>